<dbReference type="EMBL" id="MK705751">
    <property type="protein sequence ID" value="QEG57406.1"/>
    <property type="molecule type" value="Genomic_DNA"/>
</dbReference>
<name>A0A5B9RBS9_9MONI</name>
<keyword evidence="1 2" id="KW-0934">Plastid</keyword>
<feature type="transmembrane region" description="Helical" evidence="1">
    <location>
        <begin position="122"/>
        <end position="140"/>
    </location>
</feature>
<proteinExistence type="inferred from homology"/>
<feature type="transmembrane region" description="Helical" evidence="1">
    <location>
        <begin position="85"/>
        <end position="102"/>
    </location>
</feature>
<keyword evidence="1" id="KW-0472">Membrane</keyword>
<reference evidence="2" key="1">
    <citation type="journal article" date="2019" name="Bot. J. Linn. Soc.">
        <title>Dynamism in plastome structure observed across the phylogenetic tree of ferns.</title>
        <authorList>
            <person name="Lehtonen S."/>
            <person name="Cardenas G.G."/>
        </authorList>
    </citation>
    <scope>NUCLEOTIDE SEQUENCE</scope>
</reference>
<keyword evidence="1 2" id="KW-0150">Chloroplast</keyword>
<feature type="transmembrane region" description="Helical" evidence="1">
    <location>
        <begin position="20"/>
        <end position="43"/>
    </location>
</feature>
<comment type="subcellular location">
    <subcellularLocation>
        <location evidence="1">Plastid</location>
        <location evidence="1">Chloroplast inner membrane</location>
    </subcellularLocation>
</comment>
<gene>
    <name evidence="2" type="primary">ycf1</name>
    <name evidence="1" type="synonym">TIC214</name>
</gene>
<evidence type="ECO:0000256" key="1">
    <source>
        <dbReference type="RuleBase" id="RU364085"/>
    </source>
</evidence>
<keyword evidence="1" id="KW-1133">Transmembrane helix</keyword>
<geneLocation type="chloroplast" evidence="2"/>
<dbReference type="PANTHER" id="PTHR33163">
    <property type="entry name" value="PROTEIN TIC 214-RELATED"/>
    <property type="match status" value="1"/>
</dbReference>
<comment type="subunit">
    <text evidence="1">Part of the Tic complex.</text>
</comment>
<keyword evidence="1" id="KW-0812">Transmembrane</keyword>
<protein>
    <recommendedName>
        <fullName evidence="1">Protein TIC 214</fullName>
    </recommendedName>
    <alternativeName>
        <fullName evidence="1">Translocon at the inner envelope membrane of chloroplasts 214</fullName>
    </alternativeName>
</protein>
<accession>A0A5B9RBS9</accession>
<dbReference type="GO" id="GO:0009706">
    <property type="term" value="C:chloroplast inner membrane"/>
    <property type="evidence" value="ECO:0007669"/>
    <property type="project" value="UniProtKB-SubCell"/>
</dbReference>
<organism evidence="2">
    <name type="scientific">Lindsaea linearis</name>
    <dbReference type="NCBI Taxonomy" id="641179"/>
    <lineage>
        <taxon>Eukaryota</taxon>
        <taxon>Viridiplantae</taxon>
        <taxon>Streptophyta</taxon>
        <taxon>Embryophyta</taxon>
        <taxon>Tracheophyta</taxon>
        <taxon>Polypodiopsida</taxon>
        <taxon>Polypodiidae</taxon>
        <taxon>Polypodiales</taxon>
        <taxon>Lindsaeineae</taxon>
        <taxon>Lindsaeaceae</taxon>
        <taxon>Lindsaea</taxon>
    </lineage>
</organism>
<dbReference type="RefSeq" id="YP_009690626.1">
    <property type="nucleotide sequence ID" value="NC_044681.1"/>
</dbReference>
<evidence type="ECO:0000313" key="2">
    <source>
        <dbReference type="EMBL" id="QEG57406.1"/>
    </source>
</evidence>
<comment type="similarity">
    <text evidence="1">Belongs to the TIC214 family.</text>
</comment>
<keyword evidence="1" id="KW-0653">Protein transport</keyword>
<dbReference type="InterPro" id="IPR008896">
    <property type="entry name" value="TIC214"/>
</dbReference>
<dbReference type="GeneID" id="41794635"/>
<comment type="function">
    <text evidence="1">Involved in protein precursor import into chloroplasts. May be part of an intermediate translocation complex acting as a protein-conducting channel at the inner envelope.</text>
</comment>
<dbReference type="PANTHER" id="PTHR33163:SF40">
    <property type="entry name" value="PROTEIN TIC 214"/>
    <property type="match status" value="1"/>
</dbReference>
<keyword evidence="1" id="KW-0813">Transport</keyword>
<dbReference type="GO" id="GO:0015031">
    <property type="term" value="P:protein transport"/>
    <property type="evidence" value="ECO:0007669"/>
    <property type="project" value="UniProtKB-KW"/>
</dbReference>
<feature type="transmembrane region" description="Helical" evidence="1">
    <location>
        <begin position="160"/>
        <end position="181"/>
    </location>
</feature>
<feature type="transmembrane region" description="Helical" evidence="1">
    <location>
        <begin position="55"/>
        <end position="79"/>
    </location>
</feature>
<feature type="transmembrane region" description="Helical" evidence="1">
    <location>
        <begin position="202"/>
        <end position="220"/>
    </location>
</feature>
<dbReference type="Pfam" id="PF05758">
    <property type="entry name" value="Ycf1"/>
    <property type="match status" value="3"/>
</dbReference>
<sequence>MNLDIFNVLSIVSIKSVSPYILFGIYYGLLATLPIGPSQILCIRSFILGGNISGLVSLGGSMLGQLAIISSIYCSPIYMFLSKPHMLTVAAIPYTIMFCLTIKELPDYRTLRPVNSLYDLRMVSLFINSFIFQLINPILLPNPVLARLIYLFLFRYSNNLVFVISSFLGWLTGHLLLSYMSKLFIIYVERDSTLPFLLVKQAVYVTFSIVFLIIVLTYLGRAPAPLSTRQFLDESHEKDMYFWELPYYPDFLWWIFKPWPTPFFDPSKSNRGNRFIPNCRFKERSSICKAKTSNYFFDKCLTDGRPRLSFTALPSLSIFDKQLEESLSLARLYVFPNNYVSNQDWILDKLMKNKVFQRELTGRIGLLDSRSIFSEAMERKTRLKSESSESNESSERVPYVYDPFINNFDIRIPITKTEMKSVRRRGTNKKNAIIDWVYAKNRKCKPAINIPLPWEILPGRTQRIFEFLFRDGVFEYSDKIEEILEKISSLSKADVTWEKLMDLKPRHRALFLIYLKGEEINGCFSQIFLSSLFSISRRNKIFYPRREAHKLHRIENLTVELARNYKLYFDIDLDSTDIDSDTRSRKLRNLGISFPKGKPQLAKLVKRYAKISDFRRKFIKGSMRSRRRKIVIWSVFQDKAHSPFFIRLTEVPLSLQPPVVQIPNLDFQINNPKSTTYLQTEQQLKIFSAAKRYLSESKLTRSAMAARLDVGPIHNGRGYMLVFQSKFRKFIKLPILIVLKSIGRMVLWQKSEWDKDWIEWNKEVHINCTFDGEEFSQDQLPGRWLKEGLQIKIVYPFRLKPWYTDEAKKRVSKHKKDLRIESNLSRSSGKRRVPKRKTPNFTYLTVLGYQTDVPFGTVQKEVSFWKPVIKRLVRVCKKNLLLRIKQTYQIVNSTFDISRMLEPSLSLLKKFHSVFYNKKISIDPVYHQNSRIEDFSVNSIKESIKHKVETEEKSKTSINFSGEPRSIINDNNTLVVKEPISIKNKIVANYRVHAPINMSDVKADIYGSNSEASRVNQLILNSKMEDIACFRLSLFEEKYIDLQEMRLKSRVFLRETIEKSALTVSALCRKINRGFINCSNEITVFCSQLTDIVRNIKNIIEEADLFVLGSKNKHKFPQIKMTQLLSQASVRDAIWNTGAGESINLNLFELNSNGTKNSGEAIKHTGGWNKSLINYKPKQLRGSTEHLYDYSCNYYSEAVTTSSLSELDVSKESCMRKMNSSSLQQFIDPNIRKCLENWGLSKKLLDLDINSWNKWIDRLCRCNILLTTWYNVAPHKWKLSVNRLDLLENIEQNNLDGQKLSNIFQQRRYRNSYCIYITKYSIEERVKNISRRRRCRHLLQNLFDITRDGDIQTLSIWQNVLTQKAHFKSRICKVSKIMARGVKRSITSQNFGAESFNSKFDLMLWLKSNTLRIKQVSGKETAMGDDPFLRDNNKSEVIVYISHRFQDIWDELSEASLDNRELSKSDLVRWKWKSELEIEKLRNLVTLTNMLGSDDQDLAALCLNSGIDSSLLDFYINKIIQVGFFDDLTNYSAHRLAILFDDQNLIYKMVNPLLKLRVGSDERVKKHSYRNIYRDIYMSKSPLIATQRSKNYSDLYNIEDLLLPRRRREVRFVRSLFVLKSPELKAQNFDLIADLEKPRKKMKRKSSELNEARRIKRFLWPSHRLEELACVGRFSLNILNESRFAMLKIRMYPNTQN</sequence>
<keyword evidence="1" id="KW-1001">Plastid inner membrane</keyword>